<sequence>MKPAIIRRLHKHFKDFVHVQDGVEFWFARDLQGLLGYDEWRNFLNVIEKAKESCTSSGNTVADHFVDANKMVLLGSGSQRKIEDLLLTRYACYLIAQNGDPRKEEIAFAQSYFAVQTRKQEIIEDHIRLSERLKARKHLKDSEKELSRNIYERGVDESGFARIRSKGDEALFGGHSTHAMKERLEVPQSRPLADFLPTVTITAKNLATEITNFNVSKEDMHGEDPITTEHVQNNQDVRDLLLKRGICPEALPPEEDLVKLERRVKSQEKTIAGRSGKIVSSSPDERCGKP</sequence>
<accession>L0HH04</accession>
<dbReference type="NCBIfam" id="NF008573">
    <property type="entry name" value="PRK11525.1"/>
    <property type="match status" value="1"/>
</dbReference>
<organism evidence="3 4">
    <name type="scientific">Methanoregula formicica (strain DSM 22288 / NBRC 105244 / SMSP)</name>
    <dbReference type="NCBI Taxonomy" id="593750"/>
    <lineage>
        <taxon>Archaea</taxon>
        <taxon>Methanobacteriati</taxon>
        <taxon>Methanobacteriota</taxon>
        <taxon>Stenosarchaea group</taxon>
        <taxon>Methanomicrobia</taxon>
        <taxon>Methanomicrobiales</taxon>
        <taxon>Methanoregulaceae</taxon>
        <taxon>Methanoregula</taxon>
    </lineage>
</organism>
<feature type="domain" description="Bro-N" evidence="2">
    <location>
        <begin position="17"/>
        <end position="108"/>
    </location>
</feature>
<evidence type="ECO:0000313" key="3">
    <source>
        <dbReference type="EMBL" id="AGB02598.1"/>
    </source>
</evidence>
<keyword evidence="4" id="KW-1185">Reference proteome</keyword>
<evidence type="ECO:0000256" key="1">
    <source>
        <dbReference type="SAM" id="MobiDB-lite"/>
    </source>
</evidence>
<dbReference type="Proteomes" id="UP000010824">
    <property type="component" value="Chromosome"/>
</dbReference>
<dbReference type="InParanoid" id="L0HH04"/>
<dbReference type="OrthoDB" id="111829at2157"/>
<dbReference type="InterPro" id="IPR003497">
    <property type="entry name" value="BRO_N_domain"/>
</dbReference>
<dbReference type="HOGENOM" id="CLU_065349_0_0_2"/>
<name>L0HH04_METFS</name>
<dbReference type="RefSeq" id="WP_015285561.1">
    <property type="nucleotide sequence ID" value="NC_019943.1"/>
</dbReference>
<gene>
    <name evidence="3" type="ordered locus">Metfor_1568</name>
</gene>
<reference evidence="4" key="1">
    <citation type="submission" date="2011-12" db="EMBL/GenBank/DDBJ databases">
        <title>Complete sequence of Methanoregula formicicum SMSP.</title>
        <authorList>
            <person name="Lucas S."/>
            <person name="Han J."/>
            <person name="Lapidus A."/>
            <person name="Cheng J.-F."/>
            <person name="Goodwin L."/>
            <person name="Pitluck S."/>
            <person name="Peters L."/>
            <person name="Ovchinnikova G."/>
            <person name="Teshima H."/>
            <person name="Detter J.C."/>
            <person name="Han C."/>
            <person name="Tapia R."/>
            <person name="Land M."/>
            <person name="Hauser L."/>
            <person name="Kyrpides N."/>
            <person name="Ivanova N."/>
            <person name="Pagani I."/>
            <person name="Imachi H."/>
            <person name="Tamaki H."/>
            <person name="Sekiguchi Y."/>
            <person name="Kamagata Y."/>
            <person name="Cadillo-Quiroz H."/>
            <person name="Zinder S."/>
            <person name="Liu W.-T."/>
            <person name="Woyke T."/>
        </authorList>
    </citation>
    <scope>NUCLEOTIDE SEQUENCE [LARGE SCALE GENOMIC DNA]</scope>
    <source>
        <strain evidence="4">DSM 22288 / NBRC 105244 / SMSP</strain>
    </source>
</reference>
<evidence type="ECO:0000313" key="4">
    <source>
        <dbReference type="Proteomes" id="UP000010824"/>
    </source>
</evidence>
<feature type="region of interest" description="Disordered" evidence="1">
    <location>
        <begin position="269"/>
        <end position="290"/>
    </location>
</feature>
<dbReference type="eggNOG" id="arCOG14307">
    <property type="taxonomic scope" value="Archaea"/>
</dbReference>
<reference evidence="3 4" key="2">
    <citation type="journal article" date="2014" name="Genome Announc.">
        <title>Complete Genome Sequence of Methanoregula formicica SMSPT, a Mesophilic Hydrogenotrophic Methanogen Isolated from a Methanogenic Upflow Anaerobic Sludge Blanket Reactor.</title>
        <authorList>
            <person name="Yamamoto K."/>
            <person name="Tamaki H."/>
            <person name="Cadillo-Quiroz H."/>
            <person name="Imachi H."/>
            <person name="Kyrpides N."/>
            <person name="Woyke T."/>
            <person name="Goodwin L."/>
            <person name="Zinder S.H."/>
            <person name="Kamagata Y."/>
            <person name="Liu W.T."/>
        </authorList>
    </citation>
    <scope>NUCLEOTIDE SEQUENCE [LARGE SCALE GENOMIC DNA]</scope>
    <source>
        <strain evidence="4">DSM 22288 / NBRC 105244 / SMSP</strain>
    </source>
</reference>
<proteinExistence type="predicted"/>
<dbReference type="GeneID" id="14307957"/>
<protein>
    <recommendedName>
        <fullName evidence="2">Bro-N domain-containing protein</fullName>
    </recommendedName>
</protein>
<dbReference type="EMBL" id="CP003167">
    <property type="protein sequence ID" value="AGB02598.1"/>
    <property type="molecule type" value="Genomic_DNA"/>
</dbReference>
<dbReference type="KEGG" id="mfo:Metfor_1568"/>
<dbReference type="Pfam" id="PF02498">
    <property type="entry name" value="Bro-N"/>
    <property type="match status" value="1"/>
</dbReference>
<dbReference type="STRING" id="593750.Metfor_1568"/>
<dbReference type="AlphaFoldDB" id="L0HH04"/>
<evidence type="ECO:0000259" key="2">
    <source>
        <dbReference type="Pfam" id="PF02498"/>
    </source>
</evidence>